<accession>A0ACD3B5D0</accession>
<sequence length="129" mass="14138">MRVPDNPYPIKYRPMIWHSHLNVMPEYKYPEETDNDKYSRGKTNDDAHSGSGNTLGKRQENMDSAPAAAAIPSQGMAPHAGVTQRPPPQLANRPAQPGDDRHSQGPQGLPQGSSGAPKYCRECGRPFTT</sequence>
<evidence type="ECO:0000313" key="1">
    <source>
        <dbReference type="EMBL" id="TFK73315.1"/>
    </source>
</evidence>
<reference evidence="1 2" key="1">
    <citation type="journal article" date="2019" name="Nat. Ecol. Evol.">
        <title>Megaphylogeny resolves global patterns of mushroom evolution.</title>
        <authorList>
            <person name="Varga T."/>
            <person name="Krizsan K."/>
            <person name="Foldi C."/>
            <person name="Dima B."/>
            <person name="Sanchez-Garcia M."/>
            <person name="Sanchez-Ramirez S."/>
            <person name="Szollosi G.J."/>
            <person name="Szarkandi J.G."/>
            <person name="Papp V."/>
            <person name="Albert L."/>
            <person name="Andreopoulos W."/>
            <person name="Angelini C."/>
            <person name="Antonin V."/>
            <person name="Barry K.W."/>
            <person name="Bougher N.L."/>
            <person name="Buchanan P."/>
            <person name="Buyck B."/>
            <person name="Bense V."/>
            <person name="Catcheside P."/>
            <person name="Chovatia M."/>
            <person name="Cooper J."/>
            <person name="Damon W."/>
            <person name="Desjardin D."/>
            <person name="Finy P."/>
            <person name="Geml J."/>
            <person name="Haridas S."/>
            <person name="Hughes K."/>
            <person name="Justo A."/>
            <person name="Karasinski D."/>
            <person name="Kautmanova I."/>
            <person name="Kiss B."/>
            <person name="Kocsube S."/>
            <person name="Kotiranta H."/>
            <person name="LaButti K.M."/>
            <person name="Lechner B.E."/>
            <person name="Liimatainen K."/>
            <person name="Lipzen A."/>
            <person name="Lukacs Z."/>
            <person name="Mihaltcheva S."/>
            <person name="Morgado L.N."/>
            <person name="Niskanen T."/>
            <person name="Noordeloos M.E."/>
            <person name="Ohm R.A."/>
            <person name="Ortiz-Santana B."/>
            <person name="Ovrebo C."/>
            <person name="Racz N."/>
            <person name="Riley R."/>
            <person name="Savchenko A."/>
            <person name="Shiryaev A."/>
            <person name="Soop K."/>
            <person name="Spirin V."/>
            <person name="Szebenyi C."/>
            <person name="Tomsovsky M."/>
            <person name="Tulloss R.E."/>
            <person name="Uehling J."/>
            <person name="Grigoriev I.V."/>
            <person name="Vagvolgyi C."/>
            <person name="Papp T."/>
            <person name="Martin F.M."/>
            <person name="Miettinen O."/>
            <person name="Hibbett D.S."/>
            <person name="Nagy L.G."/>
        </authorList>
    </citation>
    <scope>NUCLEOTIDE SEQUENCE [LARGE SCALE GENOMIC DNA]</scope>
    <source>
        <strain evidence="1 2">NL-1719</strain>
    </source>
</reference>
<organism evidence="1 2">
    <name type="scientific">Pluteus cervinus</name>
    <dbReference type="NCBI Taxonomy" id="181527"/>
    <lineage>
        <taxon>Eukaryota</taxon>
        <taxon>Fungi</taxon>
        <taxon>Dikarya</taxon>
        <taxon>Basidiomycota</taxon>
        <taxon>Agaricomycotina</taxon>
        <taxon>Agaricomycetes</taxon>
        <taxon>Agaricomycetidae</taxon>
        <taxon>Agaricales</taxon>
        <taxon>Pluteineae</taxon>
        <taxon>Pluteaceae</taxon>
        <taxon>Pluteus</taxon>
    </lineage>
</organism>
<dbReference type="EMBL" id="ML208277">
    <property type="protein sequence ID" value="TFK73315.1"/>
    <property type="molecule type" value="Genomic_DNA"/>
</dbReference>
<evidence type="ECO:0000313" key="2">
    <source>
        <dbReference type="Proteomes" id="UP000308600"/>
    </source>
</evidence>
<keyword evidence="2" id="KW-1185">Reference proteome</keyword>
<protein>
    <submittedName>
        <fullName evidence="1">Uncharacterized protein</fullName>
    </submittedName>
</protein>
<gene>
    <name evidence="1" type="ORF">BDN72DRAFT_835103</name>
</gene>
<name>A0ACD3B5D0_9AGAR</name>
<proteinExistence type="predicted"/>
<dbReference type="Proteomes" id="UP000308600">
    <property type="component" value="Unassembled WGS sequence"/>
</dbReference>